<comment type="similarity">
    <text evidence="5">Belongs to the PINX1 family.</text>
</comment>
<evidence type="ECO:0000256" key="4">
    <source>
        <dbReference type="ARBA" id="ARBA00023242"/>
    </source>
</evidence>
<dbReference type="Proteomes" id="UP001201980">
    <property type="component" value="Unassembled WGS sequence"/>
</dbReference>
<dbReference type="InterPro" id="IPR000467">
    <property type="entry name" value="G_patch_dom"/>
</dbReference>
<feature type="region of interest" description="Disordered" evidence="8">
    <location>
        <begin position="142"/>
        <end position="326"/>
    </location>
</feature>
<proteinExistence type="inferred from homology"/>
<dbReference type="EMBL" id="JAKWBI020000005">
    <property type="protein sequence ID" value="KAJ2907013.1"/>
    <property type="molecule type" value="Genomic_DNA"/>
</dbReference>
<dbReference type="GO" id="GO:0006364">
    <property type="term" value="P:rRNA processing"/>
    <property type="evidence" value="ECO:0007669"/>
    <property type="project" value="UniProtKB-KW"/>
</dbReference>
<feature type="compositionally biased region" description="Low complexity" evidence="8">
    <location>
        <begin position="295"/>
        <end position="312"/>
    </location>
</feature>
<dbReference type="InterPro" id="IPR050656">
    <property type="entry name" value="PINX1"/>
</dbReference>
<evidence type="ECO:0000259" key="9">
    <source>
        <dbReference type="PROSITE" id="PS50174"/>
    </source>
</evidence>
<protein>
    <recommendedName>
        <fullName evidence="6">PinX1-related protein 1</fullName>
    </recommendedName>
</protein>
<keyword evidence="11" id="KW-1185">Reference proteome</keyword>
<feature type="compositionally biased region" description="Basic residues" evidence="8">
    <location>
        <begin position="174"/>
        <end position="186"/>
    </location>
</feature>
<evidence type="ECO:0000256" key="6">
    <source>
        <dbReference type="ARBA" id="ARBA00041961"/>
    </source>
</evidence>
<comment type="caution">
    <text evidence="10">The sequence shown here is derived from an EMBL/GenBank/DDBJ whole genome shotgun (WGS) entry which is preliminary data.</text>
</comment>
<dbReference type="PANTHER" id="PTHR23149">
    <property type="entry name" value="G PATCH DOMAIN CONTAINING PROTEIN"/>
    <property type="match status" value="1"/>
</dbReference>
<evidence type="ECO:0000313" key="11">
    <source>
        <dbReference type="Proteomes" id="UP001201980"/>
    </source>
</evidence>
<feature type="compositionally biased region" description="Basic residues" evidence="8">
    <location>
        <begin position="200"/>
        <end position="209"/>
    </location>
</feature>
<evidence type="ECO:0000256" key="2">
    <source>
        <dbReference type="ARBA" id="ARBA00022517"/>
    </source>
</evidence>
<name>A0AAD5S0H7_9PEZI</name>
<dbReference type="AlphaFoldDB" id="A0AAD5S0H7"/>
<evidence type="ECO:0000256" key="3">
    <source>
        <dbReference type="ARBA" id="ARBA00022552"/>
    </source>
</evidence>
<gene>
    <name evidence="10" type="ORF">MKZ38_008581</name>
</gene>
<feature type="compositionally biased region" description="Basic residues" evidence="8">
    <location>
        <begin position="246"/>
        <end position="255"/>
    </location>
</feature>
<dbReference type="GO" id="GO:0003676">
    <property type="term" value="F:nucleic acid binding"/>
    <property type="evidence" value="ECO:0007669"/>
    <property type="project" value="InterPro"/>
</dbReference>
<evidence type="ECO:0000256" key="8">
    <source>
        <dbReference type="SAM" id="MobiDB-lite"/>
    </source>
</evidence>
<keyword evidence="4" id="KW-0539">Nucleus</keyword>
<sequence length="355" mass="39273">MGLAGVQNRRKLAKDPNNTRWSRNEDTFGQKILRKHGWNPGQFLGVQDSSHSAHFTEANASHIRVNFRDGNAGIGMKKGSGDECTGLSAFQDLLGRLNGKSEETIQLEQKARTDYKANLYIERKYGGMRFVKGGLLVADKIEASDDDDQSSGNEPRTSIDPESQPEETSTSGKILKREKKKSKKRKAVDDTPDDDGDSQKKKKKKKTQSKKGSDEMAEAEVPINALIGETAKKRKRSKEEKAEKKSSRKDKKSKKSRSEGDESVSDLKKKDKKKRKDKNSRDLPASAEASYTQPSTETSRETSASASASGTRTPRHPSISAGRFHRSKFIASKRAAVMDQTALNQILMIKPTAAS</sequence>
<dbReference type="GO" id="GO:0005730">
    <property type="term" value="C:nucleolus"/>
    <property type="evidence" value="ECO:0007669"/>
    <property type="project" value="UniProtKB-SubCell"/>
</dbReference>
<reference evidence="10" key="1">
    <citation type="submission" date="2022-07" db="EMBL/GenBank/DDBJ databases">
        <title>Draft genome sequence of Zalerion maritima ATCC 34329, a (micro)plastics degrading marine fungus.</title>
        <authorList>
            <person name="Paco A."/>
            <person name="Goncalves M.F.M."/>
            <person name="Rocha-Santos T.A.P."/>
            <person name="Alves A."/>
        </authorList>
    </citation>
    <scope>NUCLEOTIDE SEQUENCE</scope>
    <source>
        <strain evidence="10">ATCC 34329</strain>
    </source>
</reference>
<accession>A0AAD5S0H7</accession>
<evidence type="ECO:0000256" key="1">
    <source>
        <dbReference type="ARBA" id="ARBA00004604"/>
    </source>
</evidence>
<comment type="function">
    <text evidence="7">Involved in rRNA-processing at A0, A1 and A2 sites and negatively regulates telomerase.</text>
</comment>
<dbReference type="PANTHER" id="PTHR23149:SF31">
    <property type="entry name" value="PROTEIN PXR1"/>
    <property type="match status" value="1"/>
</dbReference>
<evidence type="ECO:0000256" key="5">
    <source>
        <dbReference type="ARBA" id="ARBA00038007"/>
    </source>
</evidence>
<organism evidence="10 11">
    <name type="scientific">Zalerion maritima</name>
    <dbReference type="NCBI Taxonomy" id="339359"/>
    <lineage>
        <taxon>Eukaryota</taxon>
        <taxon>Fungi</taxon>
        <taxon>Dikarya</taxon>
        <taxon>Ascomycota</taxon>
        <taxon>Pezizomycotina</taxon>
        <taxon>Sordariomycetes</taxon>
        <taxon>Lulworthiomycetidae</taxon>
        <taxon>Lulworthiales</taxon>
        <taxon>Lulworthiaceae</taxon>
        <taxon>Zalerion</taxon>
    </lineage>
</organism>
<feature type="domain" description="G-patch" evidence="9">
    <location>
        <begin position="25"/>
        <end position="79"/>
    </location>
</feature>
<evidence type="ECO:0000256" key="7">
    <source>
        <dbReference type="ARBA" id="ARBA00043878"/>
    </source>
</evidence>
<dbReference type="PROSITE" id="PS50174">
    <property type="entry name" value="G_PATCH"/>
    <property type="match status" value="1"/>
</dbReference>
<evidence type="ECO:0000313" key="10">
    <source>
        <dbReference type="EMBL" id="KAJ2907013.1"/>
    </source>
</evidence>
<dbReference type="Pfam" id="PF01585">
    <property type="entry name" value="G-patch"/>
    <property type="match status" value="1"/>
</dbReference>
<comment type="subcellular location">
    <subcellularLocation>
        <location evidence="1">Nucleus</location>
        <location evidence="1">Nucleolus</location>
    </subcellularLocation>
</comment>
<feature type="region of interest" description="Disordered" evidence="8">
    <location>
        <begin position="1"/>
        <end position="25"/>
    </location>
</feature>
<keyword evidence="3" id="KW-0698">rRNA processing</keyword>
<feature type="compositionally biased region" description="Basic and acidic residues" evidence="8">
    <location>
        <begin position="256"/>
        <end position="269"/>
    </location>
</feature>
<keyword evidence="2" id="KW-0690">Ribosome biogenesis</keyword>